<feature type="region of interest" description="Disordered" evidence="1">
    <location>
        <begin position="1"/>
        <end position="77"/>
    </location>
</feature>
<dbReference type="EMBL" id="KN847531">
    <property type="protein sequence ID" value="KIW08103.1"/>
    <property type="molecule type" value="Genomic_DNA"/>
</dbReference>
<reference evidence="2 3" key="1">
    <citation type="submission" date="2015-01" db="EMBL/GenBank/DDBJ databases">
        <title>The Genome Sequence of Ochroconis gallopava CBS43764.</title>
        <authorList>
            <consortium name="The Broad Institute Genomics Platform"/>
            <person name="Cuomo C."/>
            <person name="de Hoog S."/>
            <person name="Gorbushina A."/>
            <person name="Stielow B."/>
            <person name="Teixiera M."/>
            <person name="Abouelleil A."/>
            <person name="Chapman S.B."/>
            <person name="Priest M."/>
            <person name="Young S.K."/>
            <person name="Wortman J."/>
            <person name="Nusbaum C."/>
            <person name="Birren B."/>
        </authorList>
    </citation>
    <scope>NUCLEOTIDE SEQUENCE [LARGE SCALE GENOMIC DNA]</scope>
    <source>
        <strain evidence="2 3">CBS 43764</strain>
    </source>
</reference>
<gene>
    <name evidence="2" type="ORF">PV09_01041</name>
</gene>
<feature type="compositionally biased region" description="Polar residues" evidence="1">
    <location>
        <begin position="36"/>
        <end position="47"/>
    </location>
</feature>
<feature type="compositionally biased region" description="Basic and acidic residues" evidence="1">
    <location>
        <begin position="162"/>
        <end position="172"/>
    </location>
</feature>
<dbReference type="VEuPathDB" id="FungiDB:PV09_01041"/>
<feature type="compositionally biased region" description="Basic and acidic residues" evidence="1">
    <location>
        <begin position="307"/>
        <end position="320"/>
    </location>
</feature>
<dbReference type="InParanoid" id="A0A0D2AN18"/>
<sequence>MDAQAPKRRKTSSLKATPVLNRNIVDPTSLPRASYLSPTRASLSRFNPSLIPPARAESARSASQNVSATPDARQSLTPDQILAKGQDAFNYIMGNFNTQMQRTLSAISGRTRPSPLSASAAALTTPGKDALGNDMITPIVPTGEETDEQMEAMRSQIRARKEQERAERERAVKSVRSTSLTSPREYGYLPPETMHLGKDQDDDELSVEIGRIDRRHVRTDTVRLSGTPPSAIRPVSELVSAHQPNMDDMDIDPAIDEILQIDELSPDVAEYRSSSRHINKDSAVRQSNPLLRRLATEEEDELPETPEAIRRQFEAEDHPPRGVLFSSPRKRKAVQGTRKSPRKSSLSSGGRGGPDGSQKPQIQEPEGTTKSENTQTRHVEEPDPRLLARQETKTRLDAELRRLKEEVEKFEYFAKLYTEKNEDDLENMESVIELFNSIHRKDADKTPEPSLSSLLTSFLPFSVPVSRSLKESEHSKNEDFIISHQPLKEKEPLPLSSLFTPLNIESNTSSPVPVPDSHKLRQKHSVVLSSPGSLLTCSLDVTIISEHGADSTPSVENLVVKDLSFWAKEEIGTWIDQKCKEGDLAAVGYGLGRYWDVAVKRARCWMVCRKEFAKFVPGDSLVDDETVKSDEVDLGAEHTKLSKKALLSTLGLSSLILQNEEVVLKIPWRLQFDWTGDVESIISAEASFPASWHETDSGNALRRIPRTFEALLRDGGVTSAVKVVGKLVFDTQ</sequence>
<protein>
    <submittedName>
        <fullName evidence="2">Uncharacterized protein</fullName>
    </submittedName>
</protein>
<dbReference type="Proteomes" id="UP000053259">
    <property type="component" value="Unassembled WGS sequence"/>
</dbReference>
<accession>A0A0D2AN18</accession>
<evidence type="ECO:0000313" key="2">
    <source>
        <dbReference type="EMBL" id="KIW08103.1"/>
    </source>
</evidence>
<dbReference type="HOGENOM" id="CLU_378653_0_0_1"/>
<proteinExistence type="predicted"/>
<evidence type="ECO:0000313" key="3">
    <source>
        <dbReference type="Proteomes" id="UP000053259"/>
    </source>
</evidence>
<feature type="region of interest" description="Disordered" evidence="1">
    <location>
        <begin position="162"/>
        <end position="203"/>
    </location>
</feature>
<feature type="compositionally biased region" description="Basic residues" evidence="1">
    <location>
        <begin position="1"/>
        <end position="12"/>
    </location>
</feature>
<dbReference type="GeneID" id="27309014"/>
<keyword evidence="3" id="KW-1185">Reference proteome</keyword>
<dbReference type="RefSeq" id="XP_016217972.1">
    <property type="nucleotide sequence ID" value="XM_016353877.1"/>
</dbReference>
<feature type="compositionally biased region" description="Polar residues" evidence="1">
    <location>
        <begin position="64"/>
        <end position="77"/>
    </location>
</feature>
<dbReference type="OrthoDB" id="4160836at2759"/>
<feature type="region of interest" description="Disordered" evidence="1">
    <location>
        <begin position="289"/>
        <end position="392"/>
    </location>
</feature>
<feature type="compositionally biased region" description="Basic and acidic residues" evidence="1">
    <location>
        <begin position="375"/>
        <end position="392"/>
    </location>
</feature>
<dbReference type="AlphaFoldDB" id="A0A0D2AN18"/>
<name>A0A0D2AN18_9PEZI</name>
<dbReference type="STRING" id="253628.A0A0D2AN18"/>
<feature type="compositionally biased region" description="Low complexity" evidence="1">
    <location>
        <begin position="54"/>
        <end position="63"/>
    </location>
</feature>
<organism evidence="2 3">
    <name type="scientific">Verruconis gallopava</name>
    <dbReference type="NCBI Taxonomy" id="253628"/>
    <lineage>
        <taxon>Eukaryota</taxon>
        <taxon>Fungi</taxon>
        <taxon>Dikarya</taxon>
        <taxon>Ascomycota</taxon>
        <taxon>Pezizomycotina</taxon>
        <taxon>Dothideomycetes</taxon>
        <taxon>Pleosporomycetidae</taxon>
        <taxon>Venturiales</taxon>
        <taxon>Sympoventuriaceae</taxon>
        <taxon>Verruconis</taxon>
    </lineage>
</organism>
<evidence type="ECO:0000256" key="1">
    <source>
        <dbReference type="SAM" id="MobiDB-lite"/>
    </source>
</evidence>